<reference evidence="3" key="1">
    <citation type="submission" date="2023-07" db="EMBL/GenBank/DDBJ databases">
        <title>A chromosome-level genome assembly of Lolium multiflorum.</title>
        <authorList>
            <person name="Chen Y."/>
            <person name="Copetti D."/>
            <person name="Kolliker R."/>
            <person name="Studer B."/>
        </authorList>
    </citation>
    <scope>NUCLEOTIDE SEQUENCE</scope>
    <source>
        <strain evidence="3">02402/16</strain>
        <tissue evidence="3">Leaf</tissue>
    </source>
</reference>
<dbReference type="InterPro" id="IPR004242">
    <property type="entry name" value="Transposase_21"/>
</dbReference>
<comment type="caution">
    <text evidence="3">The sequence shown here is derived from an EMBL/GenBank/DDBJ whole genome shotgun (WGS) entry which is preliminary data.</text>
</comment>
<name>A0AAD8X719_LOLMU</name>
<accession>A0AAD8X719</accession>
<dbReference type="PANTHER" id="PTHR10775:SF185">
    <property type="entry name" value="OS08G0208400 PROTEIN"/>
    <property type="match status" value="1"/>
</dbReference>
<feature type="region of interest" description="Disordered" evidence="1">
    <location>
        <begin position="511"/>
        <end position="531"/>
    </location>
</feature>
<proteinExistence type="predicted"/>
<organism evidence="3 4">
    <name type="scientific">Lolium multiflorum</name>
    <name type="common">Italian ryegrass</name>
    <name type="synonym">Lolium perenne subsp. multiflorum</name>
    <dbReference type="NCBI Taxonomy" id="4521"/>
    <lineage>
        <taxon>Eukaryota</taxon>
        <taxon>Viridiplantae</taxon>
        <taxon>Streptophyta</taxon>
        <taxon>Embryophyta</taxon>
        <taxon>Tracheophyta</taxon>
        <taxon>Spermatophyta</taxon>
        <taxon>Magnoliopsida</taxon>
        <taxon>Liliopsida</taxon>
        <taxon>Poales</taxon>
        <taxon>Poaceae</taxon>
        <taxon>BOP clade</taxon>
        <taxon>Pooideae</taxon>
        <taxon>Poodae</taxon>
        <taxon>Poeae</taxon>
        <taxon>Poeae Chloroplast Group 2 (Poeae type)</taxon>
        <taxon>Loliodinae</taxon>
        <taxon>Loliinae</taxon>
        <taxon>Lolium</taxon>
    </lineage>
</organism>
<feature type="compositionally biased region" description="Basic and acidic residues" evidence="1">
    <location>
        <begin position="944"/>
        <end position="991"/>
    </location>
</feature>
<feature type="region of interest" description="Disordered" evidence="1">
    <location>
        <begin position="944"/>
        <end position="996"/>
    </location>
</feature>
<evidence type="ECO:0000313" key="4">
    <source>
        <dbReference type="Proteomes" id="UP001231189"/>
    </source>
</evidence>
<dbReference type="EMBL" id="JAUUTY010000001">
    <property type="protein sequence ID" value="KAK1699031.1"/>
    <property type="molecule type" value="Genomic_DNA"/>
</dbReference>
<feature type="region of interest" description="Disordered" evidence="1">
    <location>
        <begin position="1"/>
        <end position="20"/>
    </location>
</feature>
<sequence length="1096" mass="124565">MASSSSESSSISTSSKSSWAFTSFSEEEDDDTSIVYSGACVDPVRVGHFPSAFGTGLLRRKRSRGHQEEVAAARRELAAGFSNRPRPCLSVPEKSIVLPASTIQENPNKNCIRYSTRHVLEHLVCEGFVNGYRRWEYHGEASSSLESGRDANVQQFDEVEENDDLEEDCDELAGMMRDMRHDFGDLSDVEDEGDCREPTNESDPFKQLVGDAEEQLYPGCTCFSKLRFVVRLLHIKSLGGWSDKSFNMLLELQKEAFPKGSKLPKNFHEAKKMIRCLRLDYVSIHACDNDCILFWKEHANADCCPKCKASRWKSQKKRPDGRAAHKVPVKVLRYFPIAKRLQRLFISAKSATDCRWHDEGRTKDGLLRHPADSPAWKHFDAIHTRFAEDSRNIRLIIATDGFNPYRSMNCAYSVWPVIAIPINLPPWVCMKQPNFILTLLIPGPKSPGRDIDVFLEPLIDDLHLLFEKGVRTYDASMSQHFQLHAAVHSTITDLPGLATLAGVVTSGKRMAREEGSSEEARTYGDVREEQVARNTERMKSLGLAVISSEIKALKKAAGKPKKKRALEVAIPESTRVLRSQSVMHESDNEEDADNEQELEENEELGLDDQQKKKNDGRKRTRMHTVYDRGNQPPVPVSFNEKGQPNGDNASEFSNFIATLVKTHIPLGHEDWRLVPVEKKNALLTTLRKYYVVDDKLKDYVMGTAHKKWRDFKADLKKKFFKPEKTDEEILTLRVEDNRKDIDTAIEEHPELLEKSIQQGDILSHVLGKERNGYVRCVGLGPTAGSLGIPGAQKLKSTKLQMAELEAEKAWRTNEALMDHMDDFKEDTKAQMDALMAEMAEMRSMLSQSIAGNKNFMHTSEIQPEASVGEYSTADQSVHDVDSIGEEEVVMQELREAQQQYEKKRAEAAQLIRKKKEAAQRLNNEAELQKRKEAELLHKKKEEALMQKNNEQDMQKKREIESKKKQEDMMQKKKEQDMQKKREADLKKKKEATVTQKNHQKGNEVILFNVYRDHTTPVAKATILATDRKKIVGGRELGTECCEVVVNYIIKRDAILPRPIGDVTTMGQAQGRTIAWLYKHLEVDKSKMKQASPPQEE</sequence>
<evidence type="ECO:0000256" key="1">
    <source>
        <dbReference type="SAM" id="MobiDB-lite"/>
    </source>
</evidence>
<evidence type="ECO:0000313" key="3">
    <source>
        <dbReference type="EMBL" id="KAK1699031.1"/>
    </source>
</evidence>
<feature type="region of interest" description="Disordered" evidence="1">
    <location>
        <begin position="577"/>
        <end position="635"/>
    </location>
</feature>
<dbReference type="InterPro" id="IPR004264">
    <property type="entry name" value="Transposase_23"/>
</dbReference>
<keyword evidence="4" id="KW-1185">Reference proteome</keyword>
<dbReference type="Pfam" id="PF03017">
    <property type="entry name" value="Transposase_23"/>
    <property type="match status" value="1"/>
</dbReference>
<protein>
    <recommendedName>
        <fullName evidence="2">Transposase Tnp1/En/Spm-like domain-containing protein</fullName>
    </recommendedName>
</protein>
<dbReference type="Pfam" id="PF02992">
    <property type="entry name" value="Transposase_21"/>
    <property type="match status" value="1"/>
</dbReference>
<gene>
    <name evidence="3" type="ORF">QYE76_015728</name>
</gene>
<dbReference type="PANTHER" id="PTHR10775">
    <property type="entry name" value="OS08G0208400 PROTEIN"/>
    <property type="match status" value="1"/>
</dbReference>
<feature type="compositionally biased region" description="Acidic residues" evidence="1">
    <location>
        <begin position="587"/>
        <end position="606"/>
    </location>
</feature>
<evidence type="ECO:0000259" key="2">
    <source>
        <dbReference type="Pfam" id="PF03017"/>
    </source>
</evidence>
<dbReference type="AlphaFoldDB" id="A0AAD8X719"/>
<feature type="domain" description="Transposase Tnp1/En/Spm-like" evidence="2">
    <location>
        <begin position="1003"/>
        <end position="1068"/>
    </location>
</feature>
<dbReference type="Proteomes" id="UP001231189">
    <property type="component" value="Unassembled WGS sequence"/>
</dbReference>